<dbReference type="EMBL" id="QGMY01000008">
    <property type="protein sequence ID" value="PWR71252.1"/>
    <property type="molecule type" value="Genomic_DNA"/>
</dbReference>
<reference evidence="2 3" key="1">
    <citation type="submission" date="2018-05" db="EMBL/GenBank/DDBJ databases">
        <title>Draft genome of Methanospirillum lacunae Ki8-1.</title>
        <authorList>
            <person name="Dueholm M.S."/>
            <person name="Nielsen P.H."/>
            <person name="Bakmann L.F."/>
            <person name="Otzen D.E."/>
        </authorList>
    </citation>
    <scope>NUCLEOTIDE SEQUENCE [LARGE SCALE GENOMIC DNA]</scope>
    <source>
        <strain evidence="2 3">Ki8-1</strain>
    </source>
</reference>
<dbReference type="GeneID" id="97547127"/>
<keyword evidence="3" id="KW-1185">Reference proteome</keyword>
<dbReference type="InterPro" id="IPR052544">
    <property type="entry name" value="Bacteriocin_Proc_Enz"/>
</dbReference>
<proteinExistence type="predicted"/>
<gene>
    <name evidence="2" type="ORF">DK846_10310</name>
</gene>
<organism evidence="2 3">
    <name type="scientific">Methanospirillum lacunae</name>
    <dbReference type="NCBI Taxonomy" id="668570"/>
    <lineage>
        <taxon>Archaea</taxon>
        <taxon>Methanobacteriati</taxon>
        <taxon>Methanobacteriota</taxon>
        <taxon>Stenosarchaea group</taxon>
        <taxon>Methanomicrobia</taxon>
        <taxon>Methanomicrobiales</taxon>
        <taxon>Methanospirillaceae</taxon>
        <taxon>Methanospirillum</taxon>
    </lineage>
</organism>
<accession>A0A2V2MT97</accession>
<evidence type="ECO:0000313" key="2">
    <source>
        <dbReference type="EMBL" id="PWR71252.1"/>
    </source>
</evidence>
<dbReference type="NCBIfam" id="TIGR03605">
    <property type="entry name" value="antibiot_sagB"/>
    <property type="match status" value="1"/>
</dbReference>
<dbReference type="PANTHER" id="PTHR43745:SF2">
    <property type="entry name" value="NITROREDUCTASE MJ1384-RELATED"/>
    <property type="match status" value="1"/>
</dbReference>
<evidence type="ECO:0000313" key="3">
    <source>
        <dbReference type="Proteomes" id="UP000245657"/>
    </source>
</evidence>
<dbReference type="InterPro" id="IPR020051">
    <property type="entry name" value="SagB-type_dehydrogenase"/>
</dbReference>
<dbReference type="OrthoDB" id="10206at2157"/>
<dbReference type="AlphaFoldDB" id="A0A2V2MT97"/>
<dbReference type="Proteomes" id="UP000245657">
    <property type="component" value="Unassembled WGS sequence"/>
</dbReference>
<feature type="domain" description="Nitroreductase" evidence="1">
    <location>
        <begin position="61"/>
        <end position="239"/>
    </location>
</feature>
<evidence type="ECO:0000259" key="1">
    <source>
        <dbReference type="Pfam" id="PF00881"/>
    </source>
</evidence>
<protein>
    <submittedName>
        <fullName evidence="2">Nitroreductase</fullName>
    </submittedName>
</protein>
<dbReference type="GO" id="GO:0016491">
    <property type="term" value="F:oxidoreductase activity"/>
    <property type="evidence" value="ECO:0007669"/>
    <property type="project" value="InterPro"/>
</dbReference>
<dbReference type="Pfam" id="PF00881">
    <property type="entry name" value="Nitroreductase"/>
    <property type="match status" value="1"/>
</dbReference>
<dbReference type="PANTHER" id="PTHR43745">
    <property type="entry name" value="NITROREDUCTASE MJ1384-RELATED"/>
    <property type="match status" value="1"/>
</dbReference>
<dbReference type="CDD" id="cd02142">
    <property type="entry name" value="McbC_SagB-like_oxidoreductase"/>
    <property type="match status" value="1"/>
</dbReference>
<name>A0A2V2MT97_9EURY</name>
<dbReference type="Gene3D" id="3.40.109.10">
    <property type="entry name" value="NADH Oxidase"/>
    <property type="match status" value="1"/>
</dbReference>
<comment type="caution">
    <text evidence="2">The sequence shown here is derived from an EMBL/GenBank/DDBJ whole genome shotgun (WGS) entry which is preliminary data.</text>
</comment>
<sequence>MKGIEFIEATRYGDEQITTDEMKGLEQPEIEEGPVGDTIPLPDPDPEVIGELDLSEAIELRESRRDYTDEVLTLPELSYLLWCTAGVKWAFPGGAFRTVPSAGCCHAIDTYLAINRVEGIKPGLYRYIAMEHALETLPAYPDISEDMGTVCFDQPCVKQAAVIFIWAADAYRMTWKYGERGYRNIFLDAGHICQNLYLTVQPVGCGCCAIGAFKDQNLNDMLNLDGIDRFVLYLATVGKVDQSEEEESPSADFGA</sequence>
<dbReference type="RefSeq" id="WP_109968870.1">
    <property type="nucleotide sequence ID" value="NZ_CP176093.1"/>
</dbReference>
<dbReference type="InterPro" id="IPR029479">
    <property type="entry name" value="Nitroreductase"/>
</dbReference>
<dbReference type="SUPFAM" id="SSF55469">
    <property type="entry name" value="FMN-dependent nitroreductase-like"/>
    <property type="match status" value="1"/>
</dbReference>
<dbReference type="InterPro" id="IPR000415">
    <property type="entry name" value="Nitroreductase-like"/>
</dbReference>